<dbReference type="AlphaFoldDB" id="A0A1G8S9K8"/>
<reference evidence="5 6" key="1">
    <citation type="submission" date="2016-10" db="EMBL/GenBank/DDBJ databases">
        <authorList>
            <person name="de Groot N.N."/>
        </authorList>
    </citation>
    <scope>NUCLEOTIDE SEQUENCE [LARGE SCALE GENOMIC DNA]</scope>
    <source>
        <strain evidence="5 6">DSM 21771</strain>
    </source>
</reference>
<name>A0A1G8S9K8_9BACI</name>
<dbReference type="Pfam" id="PF01934">
    <property type="entry name" value="HepT-like"/>
    <property type="match status" value="1"/>
</dbReference>
<dbReference type="InterPro" id="IPR052379">
    <property type="entry name" value="Type_VII_TA_RNase"/>
</dbReference>
<comment type="similarity">
    <text evidence="4">Belongs to the HepT RNase toxin family.</text>
</comment>
<dbReference type="PANTHER" id="PTHR33397:SF3">
    <property type="entry name" value="MRNA NUCLEASE HEPT"/>
    <property type="match status" value="1"/>
</dbReference>
<sequence length="136" mass="15754">MVDDIIINKTAIIHRCLARIREVYDHDSENLHDITKQDSIILNLHRACEASIDLAMHIVSIHQLGIPNTSREAFQLLGENQFLDRQLSERMQKMVGFRNVAIHDYQRMQVSVLQAIIENHLSDFTEFTEAVRESSQ</sequence>
<evidence type="ECO:0000256" key="1">
    <source>
        <dbReference type="ARBA" id="ARBA00022649"/>
    </source>
</evidence>
<keyword evidence="6" id="KW-1185">Reference proteome</keyword>
<evidence type="ECO:0000256" key="3">
    <source>
        <dbReference type="ARBA" id="ARBA00022801"/>
    </source>
</evidence>
<keyword evidence="2" id="KW-0540">Nuclease</keyword>
<accession>A0A1G8S9K8</accession>
<gene>
    <name evidence="5" type="ORF">SAMN04488123_12424</name>
</gene>
<dbReference type="GO" id="GO:0110001">
    <property type="term" value="C:toxin-antitoxin complex"/>
    <property type="evidence" value="ECO:0007669"/>
    <property type="project" value="InterPro"/>
</dbReference>
<evidence type="ECO:0000256" key="4">
    <source>
        <dbReference type="ARBA" id="ARBA00024207"/>
    </source>
</evidence>
<dbReference type="GO" id="GO:0004540">
    <property type="term" value="F:RNA nuclease activity"/>
    <property type="evidence" value="ECO:0007669"/>
    <property type="project" value="InterPro"/>
</dbReference>
<proteinExistence type="inferred from homology"/>
<evidence type="ECO:0000313" key="5">
    <source>
        <dbReference type="EMBL" id="SDJ25884.1"/>
    </source>
</evidence>
<dbReference type="PANTHER" id="PTHR33397">
    <property type="entry name" value="UPF0331 PROTEIN YUTE"/>
    <property type="match status" value="1"/>
</dbReference>
<keyword evidence="3" id="KW-0378">Hydrolase</keyword>
<dbReference type="EMBL" id="FNEN01000024">
    <property type="protein sequence ID" value="SDJ25884.1"/>
    <property type="molecule type" value="Genomic_DNA"/>
</dbReference>
<dbReference type="RefSeq" id="WP_090399968.1">
    <property type="nucleotide sequence ID" value="NZ_FNEN01000024.1"/>
</dbReference>
<dbReference type="InterPro" id="IPR037038">
    <property type="entry name" value="HepT-like_sf"/>
</dbReference>
<dbReference type="NCBIfam" id="NF047751">
    <property type="entry name" value="HepT_toxin"/>
    <property type="match status" value="1"/>
</dbReference>
<dbReference type="Proteomes" id="UP000198853">
    <property type="component" value="Unassembled WGS sequence"/>
</dbReference>
<evidence type="ECO:0000256" key="2">
    <source>
        <dbReference type="ARBA" id="ARBA00022722"/>
    </source>
</evidence>
<protein>
    <submittedName>
        <fullName evidence="5">Uncharacterized conserved protein YutE, UPF0331/DUF86 family</fullName>
    </submittedName>
</protein>
<dbReference type="GO" id="GO:0016787">
    <property type="term" value="F:hydrolase activity"/>
    <property type="evidence" value="ECO:0007669"/>
    <property type="project" value="UniProtKB-KW"/>
</dbReference>
<keyword evidence="1" id="KW-1277">Toxin-antitoxin system</keyword>
<dbReference type="InterPro" id="IPR008201">
    <property type="entry name" value="HepT-like"/>
</dbReference>
<dbReference type="OrthoDB" id="9796612at2"/>
<organism evidence="5 6">
    <name type="scientific">Natribacillus halophilus</name>
    <dbReference type="NCBI Taxonomy" id="549003"/>
    <lineage>
        <taxon>Bacteria</taxon>
        <taxon>Bacillati</taxon>
        <taxon>Bacillota</taxon>
        <taxon>Bacilli</taxon>
        <taxon>Bacillales</taxon>
        <taxon>Bacillaceae</taxon>
        <taxon>Natribacillus</taxon>
    </lineage>
</organism>
<dbReference type="Gene3D" id="1.20.120.580">
    <property type="entry name" value="bsu32300-like"/>
    <property type="match status" value="1"/>
</dbReference>
<evidence type="ECO:0000313" key="6">
    <source>
        <dbReference type="Proteomes" id="UP000198853"/>
    </source>
</evidence>